<name>A0ABV6QQJ2_9ACTN</name>
<keyword evidence="3" id="KW-1185">Reference proteome</keyword>
<comment type="caution">
    <text evidence="2">The sequence shown here is derived from an EMBL/GenBank/DDBJ whole genome shotgun (WGS) entry which is preliminary data.</text>
</comment>
<sequence length="171" mass="17790">MEPKRQLAFTGFEHDDGTADPALAAALAAGAPGPILAALTKARLLVPVVALLGEVEYDENGLAHDKTSDMAVALLQGQDGRKALLAFTGTESLRRWSPEARPMPTQTALAATAAVQEGADAIVVDLAGPASYVIEGDDVRRLASGQQVLRLEDGSFAWAQSVPADGDADRT</sequence>
<gene>
    <name evidence="2" type="ORF">ACFFGN_22715</name>
</gene>
<proteinExistence type="predicted"/>
<accession>A0ABV6QQJ2</accession>
<feature type="domain" description="SseB protein N-terminal" evidence="1">
    <location>
        <begin position="22"/>
        <end position="140"/>
    </location>
</feature>
<dbReference type="InterPro" id="IPR009839">
    <property type="entry name" value="SseB_N"/>
</dbReference>
<dbReference type="Proteomes" id="UP001589890">
    <property type="component" value="Unassembled WGS sequence"/>
</dbReference>
<reference evidence="2 3" key="1">
    <citation type="submission" date="2024-09" db="EMBL/GenBank/DDBJ databases">
        <authorList>
            <person name="Sun Q."/>
            <person name="Mori K."/>
        </authorList>
    </citation>
    <scope>NUCLEOTIDE SEQUENCE [LARGE SCALE GENOMIC DNA]</scope>
    <source>
        <strain evidence="2 3">CGMCC 1.15906</strain>
    </source>
</reference>
<evidence type="ECO:0000313" key="2">
    <source>
        <dbReference type="EMBL" id="MFC0626911.1"/>
    </source>
</evidence>
<dbReference type="Pfam" id="PF07179">
    <property type="entry name" value="SseB"/>
    <property type="match status" value="1"/>
</dbReference>
<protein>
    <submittedName>
        <fullName evidence="2">SseB family protein</fullName>
    </submittedName>
</protein>
<organism evidence="2 3">
    <name type="scientific">Kribbella deserti</name>
    <dbReference type="NCBI Taxonomy" id="1926257"/>
    <lineage>
        <taxon>Bacteria</taxon>
        <taxon>Bacillati</taxon>
        <taxon>Actinomycetota</taxon>
        <taxon>Actinomycetes</taxon>
        <taxon>Propionibacteriales</taxon>
        <taxon>Kribbellaceae</taxon>
        <taxon>Kribbella</taxon>
    </lineage>
</organism>
<dbReference type="RefSeq" id="WP_380051017.1">
    <property type="nucleotide sequence ID" value="NZ_JBHLTC010000029.1"/>
</dbReference>
<dbReference type="EMBL" id="JBHLTC010000029">
    <property type="protein sequence ID" value="MFC0626911.1"/>
    <property type="molecule type" value="Genomic_DNA"/>
</dbReference>
<evidence type="ECO:0000313" key="3">
    <source>
        <dbReference type="Proteomes" id="UP001589890"/>
    </source>
</evidence>
<evidence type="ECO:0000259" key="1">
    <source>
        <dbReference type="Pfam" id="PF07179"/>
    </source>
</evidence>